<feature type="compositionally biased region" description="Basic residues" evidence="1">
    <location>
        <begin position="114"/>
        <end position="127"/>
    </location>
</feature>
<evidence type="ECO:0000313" key="2">
    <source>
        <dbReference type="EMBL" id="TCP44356.1"/>
    </source>
</evidence>
<reference evidence="2 3" key="1">
    <citation type="submission" date="2019-03" db="EMBL/GenBank/DDBJ databases">
        <title>Genomic Encyclopedia of Type Strains, Phase IV (KMG-IV): sequencing the most valuable type-strain genomes for metagenomic binning, comparative biology and taxonomic classification.</title>
        <authorList>
            <person name="Goeker M."/>
        </authorList>
    </citation>
    <scope>NUCLEOTIDE SEQUENCE [LARGE SCALE GENOMIC DNA]</scope>
    <source>
        <strain evidence="2 3">DSM 18063</strain>
    </source>
</reference>
<evidence type="ECO:0000313" key="3">
    <source>
        <dbReference type="Proteomes" id="UP000294835"/>
    </source>
</evidence>
<keyword evidence="3" id="KW-1185">Reference proteome</keyword>
<evidence type="ECO:0000256" key="1">
    <source>
        <dbReference type="SAM" id="MobiDB-lite"/>
    </source>
</evidence>
<proteinExistence type="predicted"/>
<accession>A0A4V2SRU5</accession>
<dbReference type="Proteomes" id="UP000294835">
    <property type="component" value="Unassembled WGS sequence"/>
</dbReference>
<organism evidence="2 3">
    <name type="scientific">Rhodovulum marinum</name>
    <dbReference type="NCBI Taxonomy" id="320662"/>
    <lineage>
        <taxon>Bacteria</taxon>
        <taxon>Pseudomonadati</taxon>
        <taxon>Pseudomonadota</taxon>
        <taxon>Alphaproteobacteria</taxon>
        <taxon>Rhodobacterales</taxon>
        <taxon>Paracoccaceae</taxon>
        <taxon>Rhodovulum</taxon>
    </lineage>
</organism>
<comment type="caution">
    <text evidence="2">The sequence shown here is derived from an EMBL/GenBank/DDBJ whole genome shotgun (WGS) entry which is preliminary data.</text>
</comment>
<protein>
    <submittedName>
        <fullName evidence="2">Uncharacterized protein</fullName>
    </submittedName>
</protein>
<sequence length="158" mass="16584">MTSSPPPLYSPAAPFWMASWMVDQQIRMVQIVTDAMLRANPWLGLMLRAGGIDPLTADAAIGKGDEAGELDLEAGGAEAEVPRARPQVVVAAKPVPEPAEMPRAEADPAPKAAGVRKRSTPAPRRKPSASAPRSGSRARRKPSAPPPLPGSGSQEPKK</sequence>
<dbReference type="OrthoDB" id="7877036at2"/>
<feature type="compositionally biased region" description="Low complexity" evidence="1">
    <location>
        <begin position="77"/>
        <end position="94"/>
    </location>
</feature>
<gene>
    <name evidence="2" type="ORF">EV662_101449</name>
</gene>
<name>A0A4V2SRU5_9RHOB</name>
<dbReference type="EMBL" id="SLXP01000001">
    <property type="protein sequence ID" value="TCP44356.1"/>
    <property type="molecule type" value="Genomic_DNA"/>
</dbReference>
<dbReference type="AlphaFoldDB" id="A0A4V2SRU5"/>
<dbReference type="RefSeq" id="WP_132460487.1">
    <property type="nucleotide sequence ID" value="NZ_SLXP01000001.1"/>
</dbReference>
<feature type="region of interest" description="Disordered" evidence="1">
    <location>
        <begin position="77"/>
        <end position="158"/>
    </location>
</feature>